<comment type="cofactor">
    <cofactor evidence="1">
        <name>FAD</name>
        <dbReference type="ChEBI" id="CHEBI:57692"/>
    </cofactor>
</comment>
<dbReference type="Gene3D" id="2.40.30.10">
    <property type="entry name" value="Translation factors"/>
    <property type="match status" value="1"/>
</dbReference>
<evidence type="ECO:0000313" key="7">
    <source>
        <dbReference type="Proteomes" id="UP000178873"/>
    </source>
</evidence>
<evidence type="ECO:0000313" key="6">
    <source>
        <dbReference type="EMBL" id="OHA17820.1"/>
    </source>
</evidence>
<keyword evidence="2" id="KW-0285">Flavoprotein</keyword>
<feature type="domain" description="RsdA/BaiN/AoA(So)-like Rossmann fold-like" evidence="4">
    <location>
        <begin position="10"/>
        <end position="424"/>
    </location>
</feature>
<accession>A0A1G2M1P7</accession>
<dbReference type="NCBIfam" id="TIGR00275">
    <property type="entry name" value="aminoacetone oxidase family FAD-binding enzyme"/>
    <property type="match status" value="1"/>
</dbReference>
<dbReference type="PRINTS" id="PR00368">
    <property type="entry name" value="FADPNR"/>
</dbReference>
<proteinExistence type="predicted"/>
<dbReference type="PANTHER" id="PTHR42887:SF2">
    <property type="entry name" value="OS12G0638800 PROTEIN"/>
    <property type="match status" value="1"/>
</dbReference>
<keyword evidence="3" id="KW-0274">FAD</keyword>
<evidence type="ECO:0000256" key="3">
    <source>
        <dbReference type="ARBA" id="ARBA00022827"/>
    </source>
</evidence>
<dbReference type="InterPro" id="IPR057661">
    <property type="entry name" value="RsdA/BaiN/AoA(So)_Rossmann"/>
</dbReference>
<dbReference type="EMBL" id="MHRF01000013">
    <property type="protein sequence ID" value="OHA17820.1"/>
    <property type="molecule type" value="Genomic_DNA"/>
</dbReference>
<comment type="caution">
    <text evidence="6">The sequence shown here is derived from an EMBL/GenBank/DDBJ whole genome shotgun (WGS) entry which is preliminary data.</text>
</comment>
<dbReference type="PANTHER" id="PTHR42887">
    <property type="entry name" value="OS12G0638800 PROTEIN"/>
    <property type="match status" value="1"/>
</dbReference>
<dbReference type="AlphaFoldDB" id="A0A1G2M1P7"/>
<evidence type="ECO:0000256" key="2">
    <source>
        <dbReference type="ARBA" id="ARBA00022630"/>
    </source>
</evidence>
<evidence type="ECO:0008006" key="8">
    <source>
        <dbReference type="Google" id="ProtNLM"/>
    </source>
</evidence>
<name>A0A1G2M1P7_9BACT</name>
<sequence length="426" mass="46355">MQEKNNKIYDVVVIGGGPAGMMTAGRAAERGRSVVLLEKNSTLGKKLLITGGGRCNVTNNKTDVREMLAKYKGNGKFLFSAFSQFAVKETVEFFNGRGMPTKEEAEGRMFPVSDKSQSVWDVLVDYIRETRVKVQINAVVSGISFDHTTKNFRIKLKDGTETTAKSCVVATGGTSRPETGSTGEGFMWLKKLGHTIIENNFALVPIALFDAWAKKLGGITLSDIKLTIFQDGQKQEDLGPKQKRRVHTGKLLFTHFGISGPAVLHMSREVGELLQYGEVQIVLDLFPKLNHGALKAKLQALLVAESNKKLKNSLNSLIPAALVTPLLSIAQIDGETVNHSVRSEDRNTLTLLLKSIPLHVKSLLGAEKAIVSSGGVSLTEVNFKTMESRKLPNLFLVGDVLNIDRPSGGYSLQLGWTTGFVAGSHC</sequence>
<dbReference type="Pfam" id="PF22780">
    <property type="entry name" value="HI0933_like_1st"/>
    <property type="match status" value="1"/>
</dbReference>
<feature type="domain" description="RsdA/BaiN/AoA(So)-like insert" evidence="5">
    <location>
        <begin position="202"/>
        <end position="371"/>
    </location>
</feature>
<dbReference type="InterPro" id="IPR055178">
    <property type="entry name" value="RsdA/BaiN/AoA(So)-like_dom"/>
</dbReference>
<dbReference type="STRING" id="1802301.A2664_03885"/>
<dbReference type="InterPro" id="IPR036188">
    <property type="entry name" value="FAD/NAD-bd_sf"/>
</dbReference>
<dbReference type="SUPFAM" id="SSF51905">
    <property type="entry name" value="FAD/NAD(P)-binding domain"/>
    <property type="match status" value="1"/>
</dbReference>
<dbReference type="Proteomes" id="UP000178873">
    <property type="component" value="Unassembled WGS sequence"/>
</dbReference>
<dbReference type="InterPro" id="IPR023166">
    <property type="entry name" value="BaiN-like_dom_sf"/>
</dbReference>
<protein>
    <recommendedName>
        <fullName evidence="8">Flavoprotein</fullName>
    </recommendedName>
</protein>
<dbReference type="Gene3D" id="1.10.8.260">
    <property type="entry name" value="HI0933 insert domain-like"/>
    <property type="match status" value="1"/>
</dbReference>
<dbReference type="InterPro" id="IPR004792">
    <property type="entry name" value="BaiN-like"/>
</dbReference>
<gene>
    <name evidence="6" type="ORF">A2664_03885</name>
</gene>
<dbReference type="PRINTS" id="PR00411">
    <property type="entry name" value="PNDRDTASEI"/>
</dbReference>
<reference evidence="6 7" key="1">
    <citation type="journal article" date="2016" name="Nat. Commun.">
        <title>Thousands of microbial genomes shed light on interconnected biogeochemical processes in an aquifer system.</title>
        <authorList>
            <person name="Anantharaman K."/>
            <person name="Brown C.T."/>
            <person name="Hug L.A."/>
            <person name="Sharon I."/>
            <person name="Castelle C.J."/>
            <person name="Probst A.J."/>
            <person name="Thomas B.C."/>
            <person name="Singh A."/>
            <person name="Wilkins M.J."/>
            <person name="Karaoz U."/>
            <person name="Brodie E.L."/>
            <person name="Williams K.H."/>
            <person name="Hubbard S.S."/>
            <person name="Banfield J.F."/>
        </authorList>
    </citation>
    <scope>NUCLEOTIDE SEQUENCE [LARGE SCALE GENOMIC DNA]</scope>
</reference>
<dbReference type="Gene3D" id="3.50.50.60">
    <property type="entry name" value="FAD/NAD(P)-binding domain"/>
    <property type="match status" value="1"/>
</dbReference>
<dbReference type="SUPFAM" id="SSF160996">
    <property type="entry name" value="HI0933 insert domain-like"/>
    <property type="match status" value="1"/>
</dbReference>
<evidence type="ECO:0000256" key="1">
    <source>
        <dbReference type="ARBA" id="ARBA00001974"/>
    </source>
</evidence>
<dbReference type="Pfam" id="PF03486">
    <property type="entry name" value="HI0933_like"/>
    <property type="match status" value="1"/>
</dbReference>
<evidence type="ECO:0000259" key="5">
    <source>
        <dbReference type="Pfam" id="PF22780"/>
    </source>
</evidence>
<organism evidence="6 7">
    <name type="scientific">Candidatus Taylorbacteria bacterium RIFCSPHIGHO2_01_FULL_46_22b</name>
    <dbReference type="NCBI Taxonomy" id="1802301"/>
    <lineage>
        <taxon>Bacteria</taxon>
        <taxon>Candidatus Tayloriibacteriota</taxon>
    </lineage>
</organism>
<evidence type="ECO:0000259" key="4">
    <source>
        <dbReference type="Pfam" id="PF03486"/>
    </source>
</evidence>